<dbReference type="PANTHER" id="PTHR43724">
    <property type="entry name" value="PYRUVATE SYNTHASE SUBUNIT PORD"/>
    <property type="match status" value="1"/>
</dbReference>
<dbReference type="InterPro" id="IPR017900">
    <property type="entry name" value="4Fe4S_Fe_S_CS"/>
</dbReference>
<dbReference type="PANTHER" id="PTHR43724:SF1">
    <property type="entry name" value="PYRUVATE SYNTHASE SUBUNIT PORD"/>
    <property type="match status" value="1"/>
</dbReference>
<dbReference type="Pfam" id="PF14697">
    <property type="entry name" value="Fer4_21"/>
    <property type="match status" value="1"/>
</dbReference>
<dbReference type="Gene3D" id="3.30.70.20">
    <property type="match status" value="1"/>
</dbReference>
<dbReference type="GO" id="GO:0016625">
    <property type="term" value="F:oxidoreductase activity, acting on the aldehyde or oxo group of donors, iron-sulfur protein as acceptor"/>
    <property type="evidence" value="ECO:0007669"/>
    <property type="project" value="InterPro"/>
</dbReference>
<reference evidence="8 9" key="1">
    <citation type="journal article" date="2016" name="Nat. Commun.">
        <title>Thousands of microbial genomes shed light on interconnected biogeochemical processes in an aquifer system.</title>
        <authorList>
            <person name="Anantharaman K."/>
            <person name="Brown C.T."/>
            <person name="Hug L.A."/>
            <person name="Sharon I."/>
            <person name="Castelle C.J."/>
            <person name="Probst A.J."/>
            <person name="Thomas B.C."/>
            <person name="Singh A."/>
            <person name="Wilkins M.J."/>
            <person name="Karaoz U."/>
            <person name="Brodie E.L."/>
            <person name="Williams K.H."/>
            <person name="Hubbard S.S."/>
            <person name="Banfield J.F."/>
        </authorList>
    </citation>
    <scope>NUCLEOTIDE SEQUENCE [LARGE SCALE GENOMIC DNA]</scope>
</reference>
<dbReference type="Proteomes" id="UP000177376">
    <property type="component" value="Unassembled WGS sequence"/>
</dbReference>
<dbReference type="InterPro" id="IPR011898">
    <property type="entry name" value="PorD_KorD"/>
</dbReference>
<dbReference type="NCBIfam" id="TIGR02179">
    <property type="entry name" value="PorD_KorD"/>
    <property type="match status" value="1"/>
</dbReference>
<accession>A0A1G1YL02</accession>
<feature type="domain" description="4Fe-4S ferredoxin-type" evidence="7">
    <location>
        <begin position="60"/>
        <end position="89"/>
    </location>
</feature>
<evidence type="ECO:0000256" key="6">
    <source>
        <dbReference type="ARBA" id="ARBA00023014"/>
    </source>
</evidence>
<evidence type="ECO:0000256" key="5">
    <source>
        <dbReference type="ARBA" id="ARBA00023004"/>
    </source>
</evidence>
<dbReference type="GO" id="GO:0046872">
    <property type="term" value="F:metal ion binding"/>
    <property type="evidence" value="ECO:0007669"/>
    <property type="project" value="UniProtKB-KW"/>
</dbReference>
<keyword evidence="4" id="KW-0677">Repeat</keyword>
<dbReference type="PROSITE" id="PS51379">
    <property type="entry name" value="4FE4S_FER_2"/>
    <property type="match status" value="2"/>
</dbReference>
<protein>
    <recommendedName>
        <fullName evidence="7">4Fe-4S ferredoxin-type domain-containing protein</fullName>
    </recommendedName>
</protein>
<feature type="domain" description="4Fe-4S ferredoxin-type" evidence="7">
    <location>
        <begin position="24"/>
        <end position="53"/>
    </location>
</feature>
<evidence type="ECO:0000256" key="2">
    <source>
        <dbReference type="ARBA" id="ARBA00022485"/>
    </source>
</evidence>
<evidence type="ECO:0000313" key="9">
    <source>
        <dbReference type="Proteomes" id="UP000177376"/>
    </source>
</evidence>
<evidence type="ECO:0000259" key="7">
    <source>
        <dbReference type="PROSITE" id="PS51379"/>
    </source>
</evidence>
<comment type="caution">
    <text evidence="8">The sequence shown here is derived from an EMBL/GenBank/DDBJ whole genome shotgun (WGS) entry which is preliminary data.</text>
</comment>
<evidence type="ECO:0000256" key="3">
    <source>
        <dbReference type="ARBA" id="ARBA00022723"/>
    </source>
</evidence>
<dbReference type="SUPFAM" id="SSF54862">
    <property type="entry name" value="4Fe-4S ferredoxins"/>
    <property type="match status" value="1"/>
</dbReference>
<comment type="cofactor">
    <cofactor evidence="1">
        <name>[4Fe-4S] cluster</name>
        <dbReference type="ChEBI" id="CHEBI:49883"/>
    </cofactor>
</comment>
<evidence type="ECO:0000256" key="4">
    <source>
        <dbReference type="ARBA" id="ARBA00022737"/>
    </source>
</evidence>
<keyword evidence="2" id="KW-0004">4Fe-4S</keyword>
<gene>
    <name evidence="8" type="ORF">A3A02_00830</name>
</gene>
<proteinExistence type="predicted"/>
<dbReference type="EMBL" id="MHIM01000024">
    <property type="protein sequence ID" value="OGY52137.1"/>
    <property type="molecule type" value="Genomic_DNA"/>
</dbReference>
<dbReference type="InterPro" id="IPR017896">
    <property type="entry name" value="4Fe4S_Fe-S-bd"/>
</dbReference>
<evidence type="ECO:0000313" key="8">
    <source>
        <dbReference type="EMBL" id="OGY52137.1"/>
    </source>
</evidence>
<dbReference type="PROSITE" id="PS00198">
    <property type="entry name" value="4FE4S_FER_1"/>
    <property type="match status" value="1"/>
</dbReference>
<evidence type="ECO:0000256" key="1">
    <source>
        <dbReference type="ARBA" id="ARBA00001966"/>
    </source>
</evidence>
<name>A0A1G1YL02_9BACT</name>
<keyword evidence="5" id="KW-0408">Iron</keyword>
<dbReference type="AlphaFoldDB" id="A0A1G1YL02"/>
<dbReference type="GO" id="GO:0051539">
    <property type="term" value="F:4 iron, 4 sulfur cluster binding"/>
    <property type="evidence" value="ECO:0007669"/>
    <property type="project" value="UniProtKB-KW"/>
</dbReference>
<keyword evidence="3" id="KW-0479">Metal-binding</keyword>
<keyword evidence="6" id="KW-0411">Iron-sulfur</keyword>
<sequence length="91" mass="10346">MKIKLTVQPGTTDQVKTGHWREIHYPIIDHEKCIGCDLCAKICPEGICFPTSKKNSQGKIFYENDLDYCKGCSLCAEICPVKCITMKEEFK</sequence>
<organism evidence="8 9">
    <name type="scientific">Candidatus Buchananbacteria bacterium RIFCSPLOWO2_01_FULL_39_33</name>
    <dbReference type="NCBI Taxonomy" id="1797543"/>
    <lineage>
        <taxon>Bacteria</taxon>
        <taxon>Candidatus Buchananiibacteriota</taxon>
    </lineage>
</organism>